<dbReference type="GO" id="GO:0007165">
    <property type="term" value="P:signal transduction"/>
    <property type="evidence" value="ECO:0007669"/>
    <property type="project" value="UniProtKB-KW"/>
</dbReference>
<evidence type="ECO:0000256" key="3">
    <source>
        <dbReference type="ARBA" id="ARBA00023136"/>
    </source>
</evidence>
<reference evidence="10" key="1">
    <citation type="submission" date="2020-09" db="EMBL/GenBank/DDBJ databases">
        <title>A novel bacterium of genus Paenibacillus, isolated from South China Sea.</title>
        <authorList>
            <person name="Huang H."/>
            <person name="Mo K."/>
            <person name="Hu Y."/>
        </authorList>
    </citation>
    <scope>NUCLEOTIDE SEQUENCE</scope>
    <source>
        <strain evidence="10">IB182496</strain>
    </source>
</reference>
<sequence>MTEKQQKKPGEKAQKKPGKRRLGLAKQLLMLMLIIAAVNIASGGLIIYLNTQVAGDVNANNELADAERSYRELSDAILETMLYVVKAIDAPETVGEGALQERLSALPAQVDALDEKFATLDEQFEALEDEPEYRKQIGVIRMAYDNLELLSGQLDQQLDTQTRSRLLGDLINIYTVMLEMTTDNLNLRFDRNVEETNERLDGQVQLASTIAIINLIVLAVLPYVMSINFNRRIKRGLQGIMARIDAYGAGDFTYYGEVKERNEFGEIDAKLGAMGKQLRETIQATVRVSGDVLRLSDTIERRLGTNREASEQVRGGIVTGRALLTGQYDETAAISAITEEVSASSEEIDATSQTINSDMQQMRGSSQVGLQRMNQVKRQVQETAEQFGGLLEAFQMMQERYNQISGFLTGIRELNEQTSLLSLNASIESARAGEHGRGFAVVADEIRKLSVQTDQIAGSIAGEIKKMQGDLDRSGGTIRRFAEVIDQTKILSEESGATFEELEAQSAVLSQQVSDISASIGEISKGMGEIVGSVEKLTTTSSEVNDSMKHMNTLSEEQYRISDELGGLADQLRQASQDLKQRTAAFKV</sequence>
<evidence type="ECO:0000259" key="9">
    <source>
        <dbReference type="PROSITE" id="PS50885"/>
    </source>
</evidence>
<dbReference type="PANTHER" id="PTHR32089:SF112">
    <property type="entry name" value="LYSOZYME-LIKE PROTEIN-RELATED"/>
    <property type="match status" value="1"/>
</dbReference>
<comment type="similarity">
    <text evidence="5">Belongs to the methyl-accepting chemotaxis (MCP) protein family.</text>
</comment>
<keyword evidence="11" id="KW-1185">Reference proteome</keyword>
<dbReference type="RefSeq" id="WP_190917229.1">
    <property type="nucleotide sequence ID" value="NZ_JACXIZ010000016.1"/>
</dbReference>
<keyword evidence="7" id="KW-0812">Transmembrane</keyword>
<gene>
    <name evidence="10" type="ORF">IDH44_10125</name>
</gene>
<evidence type="ECO:0000256" key="4">
    <source>
        <dbReference type="ARBA" id="ARBA00023224"/>
    </source>
</evidence>
<comment type="subcellular location">
    <subcellularLocation>
        <location evidence="1">Cell membrane</location>
    </subcellularLocation>
</comment>
<feature type="domain" description="Methyl-accepting transducer" evidence="8">
    <location>
        <begin position="327"/>
        <end position="538"/>
    </location>
</feature>
<dbReference type="SUPFAM" id="SSF58104">
    <property type="entry name" value="Methyl-accepting chemotaxis protein (MCP) signaling domain"/>
    <property type="match status" value="1"/>
</dbReference>
<dbReference type="InterPro" id="IPR004090">
    <property type="entry name" value="Chemotax_Me-accpt_rcpt"/>
</dbReference>
<dbReference type="InterPro" id="IPR003660">
    <property type="entry name" value="HAMP_dom"/>
</dbReference>
<evidence type="ECO:0000256" key="5">
    <source>
        <dbReference type="ARBA" id="ARBA00029447"/>
    </source>
</evidence>
<feature type="transmembrane region" description="Helical" evidence="7">
    <location>
        <begin position="206"/>
        <end position="225"/>
    </location>
</feature>
<comment type="caution">
    <text evidence="10">The sequence shown here is derived from an EMBL/GenBank/DDBJ whole genome shotgun (WGS) entry which is preliminary data.</text>
</comment>
<keyword evidence="2" id="KW-1003">Cell membrane</keyword>
<evidence type="ECO:0000256" key="1">
    <source>
        <dbReference type="ARBA" id="ARBA00004236"/>
    </source>
</evidence>
<keyword evidence="7" id="KW-1133">Transmembrane helix</keyword>
<evidence type="ECO:0000259" key="8">
    <source>
        <dbReference type="PROSITE" id="PS50111"/>
    </source>
</evidence>
<dbReference type="Gene3D" id="1.10.287.950">
    <property type="entry name" value="Methyl-accepting chemotaxis protein"/>
    <property type="match status" value="1"/>
</dbReference>
<dbReference type="GO" id="GO:0005886">
    <property type="term" value="C:plasma membrane"/>
    <property type="evidence" value="ECO:0007669"/>
    <property type="project" value="UniProtKB-SubCell"/>
</dbReference>
<dbReference type="PRINTS" id="PR00260">
    <property type="entry name" value="CHEMTRNSDUCR"/>
</dbReference>
<evidence type="ECO:0000256" key="6">
    <source>
        <dbReference type="PROSITE-ProRule" id="PRU00284"/>
    </source>
</evidence>
<dbReference type="InterPro" id="IPR004089">
    <property type="entry name" value="MCPsignal_dom"/>
</dbReference>
<dbReference type="AlphaFoldDB" id="A0A927BRQ1"/>
<dbReference type="PANTHER" id="PTHR32089">
    <property type="entry name" value="METHYL-ACCEPTING CHEMOTAXIS PROTEIN MCPB"/>
    <property type="match status" value="1"/>
</dbReference>
<evidence type="ECO:0000256" key="2">
    <source>
        <dbReference type="ARBA" id="ARBA00022475"/>
    </source>
</evidence>
<dbReference type="GO" id="GO:0006935">
    <property type="term" value="P:chemotaxis"/>
    <property type="evidence" value="ECO:0007669"/>
    <property type="project" value="InterPro"/>
</dbReference>
<proteinExistence type="inferred from homology"/>
<dbReference type="PROSITE" id="PS50111">
    <property type="entry name" value="CHEMOTAXIS_TRANSDUC_2"/>
    <property type="match status" value="1"/>
</dbReference>
<dbReference type="PROSITE" id="PS50885">
    <property type="entry name" value="HAMP"/>
    <property type="match status" value="1"/>
</dbReference>
<dbReference type="GO" id="GO:0004888">
    <property type="term" value="F:transmembrane signaling receptor activity"/>
    <property type="evidence" value="ECO:0007669"/>
    <property type="project" value="InterPro"/>
</dbReference>
<dbReference type="EMBL" id="JACXIZ010000016">
    <property type="protein sequence ID" value="MBD2845546.1"/>
    <property type="molecule type" value="Genomic_DNA"/>
</dbReference>
<evidence type="ECO:0000256" key="7">
    <source>
        <dbReference type="SAM" id="Phobius"/>
    </source>
</evidence>
<accession>A0A927BRQ1</accession>
<feature type="transmembrane region" description="Helical" evidence="7">
    <location>
        <begin position="28"/>
        <end position="49"/>
    </location>
</feature>
<feature type="domain" description="HAMP" evidence="9">
    <location>
        <begin position="231"/>
        <end position="283"/>
    </location>
</feature>
<evidence type="ECO:0000313" key="10">
    <source>
        <dbReference type="EMBL" id="MBD2845546.1"/>
    </source>
</evidence>
<dbReference type="Pfam" id="PF00015">
    <property type="entry name" value="MCPsignal"/>
    <property type="match status" value="1"/>
</dbReference>
<dbReference type="SMART" id="SM00283">
    <property type="entry name" value="MA"/>
    <property type="match status" value="1"/>
</dbReference>
<organism evidence="10 11">
    <name type="scientific">Paenibacillus sabuli</name>
    <dbReference type="NCBI Taxonomy" id="2772509"/>
    <lineage>
        <taxon>Bacteria</taxon>
        <taxon>Bacillati</taxon>
        <taxon>Bacillota</taxon>
        <taxon>Bacilli</taxon>
        <taxon>Bacillales</taxon>
        <taxon>Paenibacillaceae</taxon>
        <taxon>Paenibacillus</taxon>
    </lineage>
</organism>
<name>A0A927BRQ1_9BACL</name>
<evidence type="ECO:0000313" key="11">
    <source>
        <dbReference type="Proteomes" id="UP000621560"/>
    </source>
</evidence>
<protein>
    <submittedName>
        <fullName evidence="10">Methyl-accepting chemotaxis protein</fullName>
    </submittedName>
</protein>
<keyword evidence="3 7" id="KW-0472">Membrane</keyword>
<dbReference type="Proteomes" id="UP000621560">
    <property type="component" value="Unassembled WGS sequence"/>
</dbReference>
<keyword evidence="4 6" id="KW-0807">Transducer</keyword>